<proteinExistence type="inferred from homology"/>
<gene>
    <name evidence="5" type="ORF">SARM_0038</name>
</gene>
<evidence type="ECO:0000256" key="2">
    <source>
        <dbReference type="ARBA" id="ARBA00022801"/>
    </source>
</evidence>
<dbReference type="PROSITE" id="PS51764">
    <property type="entry name" value="GH26"/>
    <property type="match status" value="1"/>
</dbReference>
<sequence length="912" mass="100765">MYFIKTRVIMKTTKLVLLFCALFWIVGESTAAISTQPVTKDATEGATLLYKFLYDHFKKNTISGVMCGDMDNGASYKTQVDVAYLYSIDGNKYPALVGVDLLNATGAQSDEAWFKTYTQSGISLAKELWKDGGIPSFNWHWKVGSENAFYAKGANDSYTDFDYTKGFKAGTTEWDTSSETYRLLIADIDHVADLFLELQASGVAAIWRPLHEASGGWFWWGTKGAKSYVALYRLVYDRMVNVKGVKNLIWVWNLEKDPTQGYAYNEAWYPGDQYIDVIGVDIYNGANNTQSNINTWNTIISKMGSDKILALTENGPIVDPAEAQKNGDIWSWWMPWYNSWSGGFIDQTSASLWKSAMSSDLIITLDEMPGWGTYQEVEDPSCAESLKKNIYEAECSADYVASVESVNKVSGSGALNLKESTDYININIPLEKKGSYKVYVGYNSVYGFKQIDCAVNGVSGTANLGEDKDDESVDKMGETLVGTFEFAAGENVVKLTPIWTWAVVDYVRIEKDNDAPVYEFNVSDVDGFKVSGNKLLDRCDNEFVMRGVNLAYTWYKSSAYDQLKAIYNNKANAVRIVLTNGNAYGSPADDAASVKKLIDACKAYGMVAILEVHDVTGSDKISDLEGAAQYFANLASTLKGTEHYVIINIANEWHNSSSAANWKDGYVKAIPIIRKAGLRHCIMVDAGGYGQSAATIHTYGKDVLAADPENNVLFSIHMYGTAGNKNRVKSNIDGVINQGLALCIGEFGWYHSDGDVDEDQILSYCQEKNVGWLAWSWYGNGSPVEYLDLVKDASSTPTLATQSAEGNSCAWGKKVVDAWKAESKYAMLDTCPGTGLNDIASYGEKSMLYYAQAENTLYVNTEEGGTLRIIDLKGTTIDTKHISPKESVISLEWLPKGLYIAHFEGLSVKIVR</sequence>
<evidence type="ECO:0000259" key="4">
    <source>
        <dbReference type="PROSITE" id="PS51764"/>
    </source>
</evidence>
<dbReference type="InterPro" id="IPR000805">
    <property type="entry name" value="Glyco_hydro_26"/>
</dbReference>
<dbReference type="PANTHER" id="PTHR40079:SF4">
    <property type="entry name" value="GH26 DOMAIN-CONTAINING PROTEIN-RELATED"/>
    <property type="match status" value="1"/>
</dbReference>
<dbReference type="Pfam" id="PF16990">
    <property type="entry name" value="CBM_35"/>
    <property type="match status" value="1"/>
</dbReference>
<dbReference type="Pfam" id="PF02156">
    <property type="entry name" value="Glyco_hydro_26"/>
    <property type="match status" value="1"/>
</dbReference>
<keyword evidence="3" id="KW-0326">Glycosidase</keyword>
<name>E9NSL4_9ZZZZ</name>
<reference evidence="5" key="1">
    <citation type="journal article" date="2011" name="Science">
        <title>Metagenomic discovery of biomass-degrading genes and genomes from cow rumen.</title>
        <authorList>
            <person name="Hess M."/>
            <person name="Sczyrba A."/>
            <person name="Egan R."/>
            <person name="Kim T.W."/>
            <person name="Chokhawala H."/>
            <person name="Schroth G."/>
            <person name="Luo S."/>
            <person name="Clark D.S."/>
            <person name="Chen F."/>
            <person name="Zhang T."/>
            <person name="Mackie R.I."/>
            <person name="Pennacchio L.A."/>
            <person name="Tringe S.G."/>
            <person name="Visel A."/>
            <person name="Woyke T."/>
            <person name="Wang Z."/>
            <person name="Rubin E.M."/>
        </authorList>
    </citation>
    <scope>NUCLEOTIDE SEQUENCE</scope>
</reference>
<dbReference type="GO" id="GO:0016985">
    <property type="term" value="F:mannan endo-1,4-beta-mannosidase activity"/>
    <property type="evidence" value="ECO:0007669"/>
    <property type="project" value="InterPro"/>
</dbReference>
<dbReference type="GO" id="GO:0006080">
    <property type="term" value="P:substituted mannan metabolic process"/>
    <property type="evidence" value="ECO:0007669"/>
    <property type="project" value="InterPro"/>
</dbReference>
<comment type="similarity">
    <text evidence="1">Belongs to the glycosyl hydrolase 26 family.</text>
</comment>
<dbReference type="SUPFAM" id="SSF51445">
    <property type="entry name" value="(Trans)glycosidases"/>
    <property type="match status" value="2"/>
</dbReference>
<evidence type="ECO:0000313" key="5">
    <source>
        <dbReference type="EMBL" id="ADX05709.1"/>
    </source>
</evidence>
<evidence type="ECO:0000256" key="1">
    <source>
        <dbReference type="ARBA" id="ARBA00007754"/>
    </source>
</evidence>
<dbReference type="GO" id="GO:0000272">
    <property type="term" value="P:polysaccharide catabolic process"/>
    <property type="evidence" value="ECO:0007669"/>
    <property type="project" value="InterPro"/>
</dbReference>
<dbReference type="InterPro" id="IPR001547">
    <property type="entry name" value="Glyco_hydro_5"/>
</dbReference>
<dbReference type="EMBL" id="HQ706042">
    <property type="protein sequence ID" value="ADX05709.1"/>
    <property type="molecule type" value="Genomic_DNA"/>
</dbReference>
<dbReference type="GO" id="GO:0030246">
    <property type="term" value="F:carbohydrate binding"/>
    <property type="evidence" value="ECO:0007669"/>
    <property type="project" value="InterPro"/>
</dbReference>
<dbReference type="InterPro" id="IPR005084">
    <property type="entry name" value="CBM6"/>
</dbReference>
<organism evidence="5">
    <name type="scientific">uncultured organism</name>
    <dbReference type="NCBI Taxonomy" id="155900"/>
    <lineage>
        <taxon>unclassified sequences</taxon>
        <taxon>environmental samples</taxon>
    </lineage>
</organism>
<feature type="domain" description="GH26" evidence="4">
    <location>
        <begin position="44"/>
        <end position="366"/>
    </location>
</feature>
<dbReference type="Pfam" id="PF00150">
    <property type="entry name" value="Cellulase"/>
    <property type="match status" value="1"/>
</dbReference>
<evidence type="ECO:0000256" key="3">
    <source>
        <dbReference type="ARBA" id="ARBA00023295"/>
    </source>
</evidence>
<dbReference type="InterPro" id="IPR017853">
    <property type="entry name" value="GH"/>
</dbReference>
<dbReference type="PRINTS" id="PR00739">
    <property type="entry name" value="GLHYDRLASE26"/>
</dbReference>
<dbReference type="Gene3D" id="2.60.120.260">
    <property type="entry name" value="Galactose-binding domain-like"/>
    <property type="match status" value="1"/>
</dbReference>
<keyword evidence="2" id="KW-0378">Hydrolase</keyword>
<protein>
    <submittedName>
        <fullName evidence="5">Putative carbohydrate-active enzyme</fullName>
    </submittedName>
</protein>
<dbReference type="InterPro" id="IPR022790">
    <property type="entry name" value="GH26_dom"/>
</dbReference>
<dbReference type="Gene3D" id="3.20.20.80">
    <property type="entry name" value="Glycosidases"/>
    <property type="match status" value="2"/>
</dbReference>
<accession>E9NSL4</accession>
<dbReference type="AlphaFoldDB" id="E9NSL4"/>
<dbReference type="PANTHER" id="PTHR40079">
    <property type="entry name" value="MANNAN ENDO-1,4-BETA-MANNOSIDASE E-RELATED"/>
    <property type="match status" value="1"/>
</dbReference>